<evidence type="ECO:0000313" key="2">
    <source>
        <dbReference type="EMBL" id="KAF2225577.1"/>
    </source>
</evidence>
<evidence type="ECO:0000256" key="1">
    <source>
        <dbReference type="SAM" id="MobiDB-lite"/>
    </source>
</evidence>
<dbReference type="EMBL" id="ML992503">
    <property type="protein sequence ID" value="KAF2225577.1"/>
    <property type="molecule type" value="Genomic_DNA"/>
</dbReference>
<feature type="compositionally biased region" description="Polar residues" evidence="1">
    <location>
        <begin position="38"/>
        <end position="50"/>
    </location>
</feature>
<evidence type="ECO:0000313" key="3">
    <source>
        <dbReference type="Proteomes" id="UP000799538"/>
    </source>
</evidence>
<proteinExistence type="predicted"/>
<name>A0A6A6GIU8_9PEZI</name>
<dbReference type="Proteomes" id="UP000799538">
    <property type="component" value="Unassembled WGS sequence"/>
</dbReference>
<accession>A0A6A6GIU8</accession>
<feature type="compositionally biased region" description="Low complexity" evidence="1">
    <location>
        <begin position="1"/>
        <end position="37"/>
    </location>
</feature>
<reference evidence="3" key="1">
    <citation type="journal article" date="2020" name="Stud. Mycol.">
        <title>101 Dothideomycetes genomes: A test case for predicting lifestyles and emergence of pathogens.</title>
        <authorList>
            <person name="Haridas S."/>
            <person name="Albert R."/>
            <person name="Binder M."/>
            <person name="Bloem J."/>
            <person name="LaButti K."/>
            <person name="Salamov A."/>
            <person name="Andreopoulos B."/>
            <person name="Baker S."/>
            <person name="Barry K."/>
            <person name="Bills G."/>
            <person name="Bluhm B."/>
            <person name="Cannon C."/>
            <person name="Castanera R."/>
            <person name="Culley D."/>
            <person name="Daum C."/>
            <person name="Ezra D."/>
            <person name="Gonzalez J."/>
            <person name="Henrissat B."/>
            <person name="Kuo A."/>
            <person name="Liang C."/>
            <person name="Lipzen A."/>
            <person name="Lutzoni F."/>
            <person name="Magnuson J."/>
            <person name="Mondo S."/>
            <person name="Nolan M."/>
            <person name="Ohm R."/>
            <person name="Pangilinan J."/>
            <person name="Park H.-J."/>
            <person name="Ramirez L."/>
            <person name="Alfaro M."/>
            <person name="Sun H."/>
            <person name="Tritt A."/>
            <person name="Yoshinaga Y."/>
            <person name="Zwiers L.-H."/>
            <person name="Turgeon B."/>
            <person name="Goodwin S."/>
            <person name="Spatafora J."/>
            <person name="Crous P."/>
            <person name="Grigoriev I."/>
        </authorList>
    </citation>
    <scope>NUCLEOTIDE SEQUENCE [LARGE SCALE GENOMIC DNA]</scope>
    <source>
        <strain evidence="3">CECT 20119</strain>
    </source>
</reference>
<organism evidence="2 3">
    <name type="scientific">Elsinoe ampelina</name>
    <dbReference type="NCBI Taxonomy" id="302913"/>
    <lineage>
        <taxon>Eukaryota</taxon>
        <taxon>Fungi</taxon>
        <taxon>Dikarya</taxon>
        <taxon>Ascomycota</taxon>
        <taxon>Pezizomycotina</taxon>
        <taxon>Dothideomycetes</taxon>
        <taxon>Dothideomycetidae</taxon>
        <taxon>Myriangiales</taxon>
        <taxon>Elsinoaceae</taxon>
        <taxon>Elsinoe</taxon>
    </lineage>
</organism>
<protein>
    <submittedName>
        <fullName evidence="2">Uncharacterized protein</fullName>
    </submittedName>
</protein>
<feature type="region of interest" description="Disordered" evidence="1">
    <location>
        <begin position="1"/>
        <end position="85"/>
    </location>
</feature>
<keyword evidence="3" id="KW-1185">Reference proteome</keyword>
<gene>
    <name evidence="2" type="ORF">BDZ85DRAFT_231440</name>
</gene>
<dbReference type="OrthoDB" id="4161095at2759"/>
<sequence length="103" mass="11070">MSSSSNFNFSSSTSYSTSTTTNGQTTGSQYTQQSTGNPQGTTVHTTSQNLGEDPVNETRQYDAQGRELLSGGTNQPVIQDVTDADKKYEEAIEDEYAKREGGA</sequence>
<dbReference type="AlphaFoldDB" id="A0A6A6GIU8"/>